<dbReference type="Proteomes" id="UP000268553">
    <property type="component" value="Unassembled WGS sequence"/>
</dbReference>
<proteinExistence type="predicted"/>
<organism evidence="1 2">
    <name type="scientific">Sphingorhabdus wooponensis</name>
    <dbReference type="NCBI Taxonomy" id="940136"/>
    <lineage>
        <taxon>Bacteria</taxon>
        <taxon>Pseudomonadati</taxon>
        <taxon>Pseudomonadota</taxon>
        <taxon>Alphaproteobacteria</taxon>
        <taxon>Sphingomonadales</taxon>
        <taxon>Sphingomonadaceae</taxon>
        <taxon>Sphingorhabdus</taxon>
    </lineage>
</organism>
<name>A0A426RTC6_9SPHN</name>
<accession>A0A426RTC6</accession>
<keyword evidence="2" id="KW-1185">Reference proteome</keyword>
<evidence type="ECO:0000313" key="1">
    <source>
        <dbReference type="EMBL" id="RRQ52273.1"/>
    </source>
</evidence>
<dbReference type="EMBL" id="RWJI01000001">
    <property type="protein sequence ID" value="RRQ52273.1"/>
    <property type="molecule type" value="Genomic_DNA"/>
</dbReference>
<dbReference type="AlphaFoldDB" id="A0A426RTC6"/>
<evidence type="ECO:0000313" key="2">
    <source>
        <dbReference type="Proteomes" id="UP000268553"/>
    </source>
</evidence>
<comment type="caution">
    <text evidence="1">The sequence shown here is derived from an EMBL/GenBank/DDBJ whole genome shotgun (WGS) entry which is preliminary data.</text>
</comment>
<reference evidence="1 2" key="1">
    <citation type="submission" date="2018-12" db="EMBL/GenBank/DDBJ databases">
        <authorList>
            <person name="Kim S.-J."/>
            <person name="Jung G.-Y."/>
        </authorList>
    </citation>
    <scope>NUCLEOTIDE SEQUENCE [LARGE SCALE GENOMIC DNA]</scope>
    <source>
        <strain evidence="1 2">03SU3-P</strain>
    </source>
</reference>
<protein>
    <submittedName>
        <fullName evidence="1">Uncharacterized protein</fullName>
    </submittedName>
</protein>
<dbReference type="OrthoDB" id="6696050at2"/>
<gene>
    <name evidence="1" type="ORF">D7D48_05255</name>
</gene>
<sequence>MNWRSNIQILDLDANNWLELTCKKCGTFRWLTGAELQARKGKERLTLGEVESRARCRQRGCGGTMRMAMPAPQDTAGFVGGIA</sequence>